<dbReference type="EMBL" id="MN739654">
    <property type="protein sequence ID" value="QHT18260.1"/>
    <property type="molecule type" value="Genomic_DNA"/>
</dbReference>
<name>A0A6C0DPW8_9ZZZZ</name>
<organism evidence="1">
    <name type="scientific">viral metagenome</name>
    <dbReference type="NCBI Taxonomy" id="1070528"/>
    <lineage>
        <taxon>unclassified sequences</taxon>
        <taxon>metagenomes</taxon>
        <taxon>organismal metagenomes</taxon>
    </lineage>
</organism>
<protein>
    <submittedName>
        <fullName evidence="1">Uncharacterized protein</fullName>
    </submittedName>
</protein>
<proteinExistence type="predicted"/>
<evidence type="ECO:0000313" key="1">
    <source>
        <dbReference type="EMBL" id="QHT18260.1"/>
    </source>
</evidence>
<accession>A0A6C0DPW8</accession>
<sequence length="188" mass="21646">MCTPRQSALTQPRYDDIHQADDMRISTYAGRYAITPNMNCPSTYPINPTIRIQSSGDSWVSGQWKTDVESDLRGVGRPPTKWRCDSMLYNPMSNTMNSLPLANAEDEGNGIHFNRLNNPPCTLRATGWNRWQPLFHNPQAVFETPFDFFIPSKDIDKMRYKTHVSPGKTYMETLVEKERSSHIDVEMR</sequence>
<reference evidence="1" key="1">
    <citation type="journal article" date="2020" name="Nature">
        <title>Giant virus diversity and host interactions through global metagenomics.</title>
        <authorList>
            <person name="Schulz F."/>
            <person name="Roux S."/>
            <person name="Paez-Espino D."/>
            <person name="Jungbluth S."/>
            <person name="Walsh D.A."/>
            <person name="Denef V.J."/>
            <person name="McMahon K.D."/>
            <person name="Konstantinidis K.T."/>
            <person name="Eloe-Fadrosh E.A."/>
            <person name="Kyrpides N.C."/>
            <person name="Woyke T."/>
        </authorList>
    </citation>
    <scope>NUCLEOTIDE SEQUENCE</scope>
    <source>
        <strain evidence="1">GVMAG-M-3300023174-46</strain>
    </source>
</reference>
<dbReference type="AlphaFoldDB" id="A0A6C0DPW8"/>